<organism evidence="3 4">
    <name type="scientific">Roseobacter ponti</name>
    <dbReference type="NCBI Taxonomy" id="1891787"/>
    <lineage>
        <taxon>Bacteria</taxon>
        <taxon>Pseudomonadati</taxon>
        <taxon>Pseudomonadota</taxon>
        <taxon>Alphaproteobacteria</taxon>
        <taxon>Rhodobacterales</taxon>
        <taxon>Roseobacteraceae</taxon>
        <taxon>Roseobacter</taxon>
    </lineage>
</organism>
<proteinExistence type="predicted"/>
<keyword evidence="1" id="KW-0812">Transmembrane</keyword>
<gene>
    <name evidence="3" type="ORF">G3256_03820</name>
</gene>
<dbReference type="EMBL" id="CP048788">
    <property type="protein sequence ID" value="QJF50353.1"/>
    <property type="molecule type" value="Genomic_DNA"/>
</dbReference>
<evidence type="ECO:0000313" key="3">
    <source>
        <dbReference type="EMBL" id="QJF50353.1"/>
    </source>
</evidence>
<protein>
    <submittedName>
        <fullName evidence="3">MCE family protein</fullName>
    </submittedName>
</protein>
<keyword evidence="1" id="KW-1133">Transmembrane helix</keyword>
<name>A0A858SRP8_9RHOB</name>
<sequence>METKANYLLIGLFTLAGLVGSMVFLLWLAKVQVDRQYAYYDVLFDNVTGLGDAGDVRFNGLPVGQVVGLALDEEEHSKVRVRIEIAEATPVRTDTVAVLQSQGVTGVSFVALTGGSPDAELLPENAVIPSQSSAIQSVLEGAPVLLQRAVDLLDDISAVVSDENRDAVSVVLNNLASASGRLDRSLADFETLSADLSGAARQVEAFAGRLDALADTADTTLTTATETLTAAQGAITQGQATLATADDAFSTIDDTFASARTLMDEELTPFVRQGRLTATTLDETLRAIEPPARAALETAQTAFDEAGQTFAAANKIISDDLDGIITDMRGAVQVFTTTVRDASGNIDAITDEVLVASRAAAGVAQTLEAIVAGNQRQISNFIRLGLPEFLQFTEDARQLVSNLDRFVDRVERDPARFFLGTQGSEFRR</sequence>
<dbReference type="Proteomes" id="UP000503308">
    <property type="component" value="Chromosome"/>
</dbReference>
<evidence type="ECO:0000256" key="1">
    <source>
        <dbReference type="SAM" id="Phobius"/>
    </source>
</evidence>
<feature type="transmembrane region" description="Helical" evidence="1">
    <location>
        <begin position="7"/>
        <end position="29"/>
    </location>
</feature>
<evidence type="ECO:0000313" key="4">
    <source>
        <dbReference type="Proteomes" id="UP000503308"/>
    </source>
</evidence>
<dbReference type="PANTHER" id="PTHR36698:SF2">
    <property type="entry name" value="MCE_MLAD DOMAIN-CONTAINING PROTEIN"/>
    <property type="match status" value="1"/>
</dbReference>
<dbReference type="RefSeq" id="WP_169639569.1">
    <property type="nucleotide sequence ID" value="NZ_CP048788.1"/>
</dbReference>
<keyword evidence="4" id="KW-1185">Reference proteome</keyword>
<dbReference type="Pfam" id="PF02470">
    <property type="entry name" value="MlaD"/>
    <property type="match status" value="1"/>
</dbReference>
<dbReference type="AlphaFoldDB" id="A0A858SRP8"/>
<accession>A0A858SRP8</accession>
<dbReference type="PANTHER" id="PTHR36698">
    <property type="entry name" value="BLL5892 PROTEIN"/>
    <property type="match status" value="1"/>
</dbReference>
<keyword evidence="1" id="KW-0472">Membrane</keyword>
<evidence type="ECO:0000259" key="2">
    <source>
        <dbReference type="Pfam" id="PF02470"/>
    </source>
</evidence>
<dbReference type="InterPro" id="IPR003399">
    <property type="entry name" value="Mce/MlaD"/>
</dbReference>
<reference evidence="3 4" key="1">
    <citation type="submission" date="2020-02" db="EMBL/GenBank/DDBJ databases">
        <title>Genome sequence of Roseobacter ponti.</title>
        <authorList>
            <person name="Hollensteiner J."/>
            <person name="Schneider D."/>
            <person name="Poehlein A."/>
            <person name="Daniel R."/>
        </authorList>
    </citation>
    <scope>NUCLEOTIDE SEQUENCE [LARGE SCALE GENOMIC DNA]</scope>
    <source>
        <strain evidence="3 4">DSM 106830</strain>
    </source>
</reference>
<dbReference type="KEGG" id="rpon:G3256_03820"/>
<feature type="domain" description="Mce/MlaD" evidence="2">
    <location>
        <begin position="39"/>
        <end position="115"/>
    </location>
</feature>